<feature type="region of interest" description="Disordered" evidence="1">
    <location>
        <begin position="454"/>
        <end position="480"/>
    </location>
</feature>
<dbReference type="GO" id="GO:0030041">
    <property type="term" value="P:actin filament polymerization"/>
    <property type="evidence" value="ECO:0007669"/>
    <property type="project" value="TreeGrafter"/>
</dbReference>
<accession>A0A835Y5N4</accession>
<keyword evidence="2" id="KW-0812">Transmembrane</keyword>
<organism evidence="3 4">
    <name type="scientific">Edaphochlamys debaryana</name>
    <dbReference type="NCBI Taxonomy" id="47281"/>
    <lineage>
        <taxon>Eukaryota</taxon>
        <taxon>Viridiplantae</taxon>
        <taxon>Chlorophyta</taxon>
        <taxon>core chlorophytes</taxon>
        <taxon>Chlorophyceae</taxon>
        <taxon>CS clade</taxon>
        <taxon>Chlamydomonadales</taxon>
        <taxon>Chlamydomonadales incertae sedis</taxon>
        <taxon>Edaphochlamys</taxon>
    </lineage>
</organism>
<feature type="compositionally biased region" description="Low complexity" evidence="1">
    <location>
        <begin position="360"/>
        <end position="398"/>
    </location>
</feature>
<keyword evidence="2" id="KW-1133">Transmembrane helix</keyword>
<feature type="compositionally biased region" description="Pro residues" evidence="1">
    <location>
        <begin position="1084"/>
        <end position="1094"/>
    </location>
</feature>
<keyword evidence="4" id="KW-1185">Reference proteome</keyword>
<dbReference type="GO" id="GO:0005884">
    <property type="term" value="C:actin filament"/>
    <property type="evidence" value="ECO:0007669"/>
    <property type="project" value="TreeGrafter"/>
</dbReference>
<dbReference type="PANTHER" id="PTHR45691">
    <property type="entry name" value="PROTEIN DIAPHANOUS"/>
    <property type="match status" value="1"/>
</dbReference>
<feature type="region of interest" description="Disordered" evidence="1">
    <location>
        <begin position="1141"/>
        <end position="1178"/>
    </location>
</feature>
<gene>
    <name evidence="3" type="ORF">HYH03_005426</name>
</gene>
<evidence type="ECO:0000313" key="4">
    <source>
        <dbReference type="Proteomes" id="UP000612055"/>
    </source>
</evidence>
<dbReference type="Proteomes" id="UP000612055">
    <property type="component" value="Unassembled WGS sequence"/>
</dbReference>
<feature type="region of interest" description="Disordered" evidence="1">
    <location>
        <begin position="695"/>
        <end position="727"/>
    </location>
</feature>
<dbReference type="OrthoDB" id="552676at2759"/>
<sequence>MRGRSPAAASAAAAAHARAAPGCGGGGDAAPGQEADDPPLKAADVAIASALGAAAASGGGLRGALAREAGFWRWWALQGAGVDLLSWLLALAMCVVTLNRGAAFMAGCPASVPAVAATTPEGGWGDGGGECPGCSPCWARCGALLGSFPCGLGELRQYLFTCRNLPSNVLLALARRDFSVLAYTASLLGALGVLLLRPAAYVRWRHVLVAGVRGAMMAGNLAAAAWTPRECVGATTALYYLPAYRAATGARLNPGFAYFATANLVLERVPLSLHLPLSLLEWGMALGTALLGTRRTLGPAAAAPLLAPSWLLAHAALYWVLPLLITARLETGQRRRFRHYLAASAGRVNPWHLAPPAAPTTPRSRAPASPVSAFASSRPTSAFASAATTPRSSPQLSAPTPPPLPPPPAVPKLASTTPPTAPPPAAAAKAEPPPPSVFAAKATPHRAATFHHPIKASAQPSKFAEAADNEPYTGGIGGGGGLPSLLTARSLTADMECYAPPAPEPCANDHDTTKPPTAAAAATAAGGTSAAPAVPAGDGTEAHLSSTCKVPTGLPEEAAAVPPPMPAPVPGLVPLPVPQSPPPPPPNMVAAAAGRPAAPAVLRGTLVARPALGSGPMLTGAGRMPLPYVSGAAASRTEYSSPALSYRALTSTRVVSYKARTHPGVPFPAAAAQVSGAFRAATAAAAAAAAWPQLRRSGDGRMSPVSISAGPGGRGPASDTSETSDTASAFVSGSIQDDSDGAGGAVLTGAARMLRPPPGQPLRLATVAEAPPPPFLLPPPYMSVARHVVVEGCVHLLGVITTLAVGSWDEQSAKAGGFTVNELPVALHAELLLARGLLPGPGGSAAAEGVAPAAAVRVVAAGPCGGVVLDELVEVPGGTGREEGEEDESCVEVRVRLPAPRQPGTLYLHLLPPPSPPLTADLLCCAAHRRPDSRPLASLPLLCLPSAASAAELCGLYGSMLCELRRAWLLEGPEGLLEGGDARAAAFQHHFLPFAQDLGHLMACSLAASGGAASTSTGSNAALAALAASVLGFAEAMGLDSLVTDIQRLTSSSLTAGGRSNCHDAMALSQGGAAPPALAAAALPSPPLTPPQPRPEPRPHSRTHRRASFGGPFPPMPPKDLAADGAPADFGAALQFRPSRTAHRRASFGAAPAPAATAAAAPGEATKGASNGSKHRRPSDPVIVHAAAAPAPVARVAASAVEPALPPTPHAPIPAADEGDVDRLVPEPLLQPQPAVGPVVGPAAGPMVEEGLAFRPFSALEVAAVLAVLAAAHGGRLAAALAAAAAVVAALACACGGGGDVKLMAAVRRWGQRACCMSAWAAGGGYG</sequence>
<protein>
    <submittedName>
        <fullName evidence="3">Uncharacterized protein</fullName>
    </submittedName>
</protein>
<evidence type="ECO:0000256" key="1">
    <source>
        <dbReference type="SAM" id="MobiDB-lite"/>
    </source>
</evidence>
<keyword evidence="2" id="KW-0472">Membrane</keyword>
<feature type="transmembrane region" description="Helical" evidence="2">
    <location>
        <begin position="1278"/>
        <end position="1299"/>
    </location>
</feature>
<feature type="region of interest" description="Disordered" evidence="1">
    <location>
        <begin position="18"/>
        <end position="38"/>
    </location>
</feature>
<dbReference type="PANTHER" id="PTHR45691:SF6">
    <property type="entry name" value="PROTEIN DIAPHANOUS"/>
    <property type="match status" value="1"/>
</dbReference>
<feature type="region of interest" description="Disordered" evidence="1">
    <location>
        <begin position="351"/>
        <end position="439"/>
    </location>
</feature>
<feature type="compositionally biased region" description="Low complexity" evidence="1">
    <location>
        <begin position="1149"/>
        <end position="1169"/>
    </location>
</feature>
<comment type="caution">
    <text evidence="3">The sequence shown here is derived from an EMBL/GenBank/DDBJ whole genome shotgun (WGS) entry which is preliminary data.</text>
</comment>
<feature type="compositionally biased region" description="Pro residues" evidence="1">
    <location>
        <begin position="419"/>
        <end position="436"/>
    </location>
</feature>
<reference evidence="3" key="1">
    <citation type="journal article" date="2020" name="bioRxiv">
        <title>Comparative genomics of Chlamydomonas.</title>
        <authorList>
            <person name="Craig R.J."/>
            <person name="Hasan A.R."/>
            <person name="Ness R.W."/>
            <person name="Keightley P.D."/>
        </authorList>
    </citation>
    <scope>NUCLEOTIDE SEQUENCE</scope>
    <source>
        <strain evidence="3">CCAP 11/70</strain>
    </source>
</reference>
<feature type="compositionally biased region" description="Pro residues" evidence="1">
    <location>
        <begin position="399"/>
        <end position="410"/>
    </location>
</feature>
<feature type="compositionally biased region" description="Low complexity" evidence="1">
    <location>
        <begin position="717"/>
        <end position="727"/>
    </location>
</feature>
<dbReference type="InterPro" id="IPR051412">
    <property type="entry name" value="Formin_Homology_Diaphanous_sf"/>
</dbReference>
<dbReference type="EMBL" id="JAEHOE010000018">
    <property type="protein sequence ID" value="KAG2496605.1"/>
    <property type="molecule type" value="Genomic_DNA"/>
</dbReference>
<feature type="compositionally biased region" description="Low complexity" evidence="1">
    <location>
        <begin position="514"/>
        <end position="537"/>
    </location>
</feature>
<evidence type="ECO:0000256" key="2">
    <source>
        <dbReference type="SAM" id="Phobius"/>
    </source>
</evidence>
<name>A0A835Y5N4_9CHLO</name>
<evidence type="ECO:0000313" key="3">
    <source>
        <dbReference type="EMBL" id="KAG2496605.1"/>
    </source>
</evidence>
<feature type="region of interest" description="Disordered" evidence="1">
    <location>
        <begin position="502"/>
        <end position="549"/>
    </location>
</feature>
<proteinExistence type="predicted"/>
<feature type="region of interest" description="Disordered" evidence="1">
    <location>
        <begin position="1077"/>
        <end position="1126"/>
    </location>
</feature>